<dbReference type="Pfam" id="PF17862">
    <property type="entry name" value="AAA_lid_3"/>
    <property type="match status" value="1"/>
</dbReference>
<dbReference type="Gene3D" id="1.10.8.60">
    <property type="match status" value="1"/>
</dbReference>
<reference evidence="4" key="1">
    <citation type="journal article" date="2012" name="Proc. Natl. Acad. Sci. U.S.A.">
        <title>Antigenic diversity is generated by distinct evolutionary mechanisms in African trypanosome species.</title>
        <authorList>
            <person name="Jackson A.P."/>
            <person name="Berry A."/>
            <person name="Aslett M."/>
            <person name="Allison H.C."/>
            <person name="Burton P."/>
            <person name="Vavrova-Anderson J."/>
            <person name="Brown R."/>
            <person name="Browne H."/>
            <person name="Corton N."/>
            <person name="Hauser H."/>
            <person name="Gamble J."/>
            <person name="Gilderthorp R."/>
            <person name="Marcello L."/>
            <person name="McQuillan J."/>
            <person name="Otto T.D."/>
            <person name="Quail M.A."/>
            <person name="Sanders M.J."/>
            <person name="van Tonder A."/>
            <person name="Ginger M.L."/>
            <person name="Field M.C."/>
            <person name="Barry J.D."/>
            <person name="Hertz-Fowler C."/>
            <person name="Berriman M."/>
        </authorList>
    </citation>
    <scope>NUCLEOTIDE SEQUENCE</scope>
    <source>
        <strain evidence="4">Y486</strain>
    </source>
</reference>
<accession>G0UA44</accession>
<comment type="catalytic activity">
    <reaction evidence="1">
        <text>ATP + H2O = ADP + phosphate + H(+)</text>
        <dbReference type="Rhea" id="RHEA:13065"/>
        <dbReference type="ChEBI" id="CHEBI:15377"/>
        <dbReference type="ChEBI" id="CHEBI:15378"/>
        <dbReference type="ChEBI" id="CHEBI:30616"/>
        <dbReference type="ChEBI" id="CHEBI:43474"/>
        <dbReference type="ChEBI" id="CHEBI:456216"/>
        <dbReference type="EC" id="3.6.4.6"/>
    </reaction>
</comment>
<dbReference type="GO" id="GO:0016887">
    <property type="term" value="F:ATP hydrolysis activity"/>
    <property type="evidence" value="ECO:0007669"/>
    <property type="project" value="InterPro"/>
</dbReference>
<feature type="compositionally biased region" description="Acidic residues" evidence="2">
    <location>
        <begin position="328"/>
        <end position="362"/>
    </location>
</feature>
<evidence type="ECO:0000256" key="1">
    <source>
        <dbReference type="RuleBase" id="RU367045"/>
    </source>
</evidence>
<dbReference type="GO" id="GO:0005795">
    <property type="term" value="C:Golgi stack"/>
    <property type="evidence" value="ECO:0007669"/>
    <property type="project" value="TreeGrafter"/>
</dbReference>
<feature type="domain" description="AAA+ ATPase" evidence="3">
    <location>
        <begin position="605"/>
        <end position="746"/>
    </location>
</feature>
<name>G0UA44_TRYVY</name>
<protein>
    <recommendedName>
        <fullName evidence="1">Vesicle-fusing ATPase</fullName>
        <ecNumber evidence="1">3.6.4.6</ecNumber>
    </recommendedName>
</protein>
<keyword evidence="1" id="KW-0479">Metal-binding</keyword>
<dbReference type="InterPro" id="IPR003959">
    <property type="entry name" value="ATPase_AAA_core"/>
</dbReference>
<evidence type="ECO:0000256" key="2">
    <source>
        <dbReference type="SAM" id="MobiDB-lite"/>
    </source>
</evidence>
<dbReference type="VEuPathDB" id="TriTrypDB:TvY486_1101610"/>
<dbReference type="InterPro" id="IPR027417">
    <property type="entry name" value="P-loop_NTPase"/>
</dbReference>
<keyword evidence="1" id="KW-0931">ER-Golgi transport</keyword>
<dbReference type="InterPro" id="IPR041569">
    <property type="entry name" value="AAA_lid_3"/>
</dbReference>
<comment type="subcellular location">
    <subcellularLocation>
        <location evidence="1">Cytoplasm</location>
    </subcellularLocation>
</comment>
<dbReference type="Gene3D" id="3.40.50.300">
    <property type="entry name" value="P-loop containing nucleotide triphosphate hydrolases"/>
    <property type="match status" value="2"/>
</dbReference>
<keyword evidence="1" id="KW-0378">Hydrolase</keyword>
<feature type="domain" description="AAA+ ATPase" evidence="3">
    <location>
        <begin position="271"/>
        <end position="457"/>
    </location>
</feature>
<dbReference type="PANTHER" id="PTHR23078:SF2">
    <property type="entry name" value="VESICLE-FUSING ATPASE"/>
    <property type="match status" value="1"/>
</dbReference>
<keyword evidence="1" id="KW-0460">Magnesium</keyword>
<keyword evidence="1" id="KW-0547">Nucleotide-binding</keyword>
<comment type="similarity">
    <text evidence="1">Belongs to the AAA ATPase family.</text>
</comment>
<evidence type="ECO:0000259" key="3">
    <source>
        <dbReference type="SMART" id="SM00382"/>
    </source>
</evidence>
<dbReference type="EC" id="3.6.4.6" evidence="1"/>
<gene>
    <name evidence="4" type="ORF">TVY486_1101610</name>
</gene>
<dbReference type="GO" id="GO:0035494">
    <property type="term" value="P:SNARE complex disassembly"/>
    <property type="evidence" value="ECO:0007669"/>
    <property type="project" value="InterPro"/>
</dbReference>
<dbReference type="FunFam" id="1.10.8.60:FF:000127">
    <property type="entry name" value="Vesicular-fusion protein SEC18"/>
    <property type="match status" value="1"/>
</dbReference>
<dbReference type="GO" id="GO:0005524">
    <property type="term" value="F:ATP binding"/>
    <property type="evidence" value="ECO:0007669"/>
    <property type="project" value="UniProtKB-UniRule"/>
</dbReference>
<feature type="region of interest" description="Disordered" evidence="2">
    <location>
        <begin position="327"/>
        <end position="367"/>
    </location>
</feature>
<dbReference type="GO" id="GO:0043001">
    <property type="term" value="P:Golgi to plasma membrane protein transport"/>
    <property type="evidence" value="ECO:0007669"/>
    <property type="project" value="TreeGrafter"/>
</dbReference>
<evidence type="ECO:0000313" key="4">
    <source>
        <dbReference type="EMBL" id="CCC52676.1"/>
    </source>
</evidence>
<dbReference type="OMA" id="RDVFEGY"/>
<dbReference type="PANTHER" id="PTHR23078">
    <property type="entry name" value="VESICULAR-FUSION PROTEIN NSF"/>
    <property type="match status" value="1"/>
</dbReference>
<keyword evidence="1" id="KW-0653">Protein transport</keyword>
<dbReference type="EMBL" id="HE573027">
    <property type="protein sequence ID" value="CCC52676.1"/>
    <property type="molecule type" value="Genomic_DNA"/>
</dbReference>
<dbReference type="SUPFAM" id="SSF52540">
    <property type="entry name" value="P-loop containing nucleoside triphosphate hydrolases"/>
    <property type="match status" value="2"/>
</dbReference>
<comment type="function">
    <text evidence="1">Required for vesicle-mediated transport. Catalyzes the fusion of transport vesicles within the Golgi cisternae. Is also required for transport from the endoplasmic reticulum to the Golgi stack. Seems to function as a fusion protein required for the delivery of cargo proteins to all compartments of the Golgi stack independent of vesicle origin.</text>
</comment>
<keyword evidence="1" id="KW-0067">ATP-binding</keyword>
<comment type="cofactor">
    <cofactor evidence="1">
        <name>Mg(2+)</name>
        <dbReference type="ChEBI" id="CHEBI:18420"/>
    </cofactor>
    <text evidence="1">Binds 1 Mg(2+) ion per subunit.</text>
</comment>
<proteinExistence type="inferred from homology"/>
<dbReference type="InterPro" id="IPR003593">
    <property type="entry name" value="AAA+_ATPase"/>
</dbReference>
<dbReference type="AlphaFoldDB" id="G0UA44"/>
<sequence length="897" mass="99081">MNWRRFLHPFGKQQATLPHFLIVLVLFAVGMQTIPFAADAGVWDASGLSAELISVSGCSRMRRHGRSRETGGCFANTPPEHPITLTVRGRRFPEGDPLQVVLEEHRVLPVSPNTEEGNGSKIVIHCDSVRRSDLFPKQLLSCTIPHPAVGLRDKPAWLKRLTLQEVWMDLKLVQVVSHPGSKNNQRVLLGVLPRAVQFDLTTHGNDDDGEAGDENFDALFRGIHNATVQNEDLLFLGIGGLHEQLKEIFRRVFLTRFHSLRALVGSIHLPAVRGVLLHGPPGTGKTLIARTIARLAGGKTRVTIVNAADILSKYVGDSEKNLQSLFREEDDDNDNDNDNDRDDDDGGGDDSDSDYNDGDTEGDFLFRRPRSSANKALHIVIIDELEALFRRRDGPRDESSAKALYDGLTNQLLNIMDGMDREQNILIIALTNQLHLIDRALLRPGRFEVVIRIPLPDAGGRREMFFIHTHELRKVEALAPDVDIDALAAQTGGFSGADIAGTVRAAVSHAMMRHHETYRTDVFVNVDQEGVRVVPPPERFKVTRDDFARALRELRESKGQTSRGWDAEGAGEGGVSLVNFDGSIARSEEAVARLMNSVRRSHVTHAAVVLLYGPSGTGKTVLAQHLVSSIPFDATKFLAGTEFNKGTGDNWLDEVTDSLRYAMDFGGDYAVVIDNMERYLDRAGSGEISTLKSLIAEFRTLTRPSPASTGDSQSLQPHPKRLLIITTSEREVLHDLSNSIEYDLQLTLQSLRRQDVLKLLQHYGIVSPSVTDANTLLQAYPLTVSYRQFLRITDLALWRAHETLVRSSSGRAHKDEGTAGKHTKGSELSFYAALNARFRQGVVGRAVESDPLQIVDAHRQKELAAAVQEVVAGMGLSNVFVDGAAENDRAESEETYL</sequence>
<dbReference type="InterPro" id="IPR039812">
    <property type="entry name" value="Vesicle-fus_ATPase"/>
</dbReference>
<dbReference type="Pfam" id="PF00004">
    <property type="entry name" value="AAA"/>
    <property type="match status" value="3"/>
</dbReference>
<dbReference type="GO" id="GO:0006891">
    <property type="term" value="P:intra-Golgi vesicle-mediated transport"/>
    <property type="evidence" value="ECO:0007669"/>
    <property type="project" value="TreeGrafter"/>
</dbReference>
<dbReference type="GO" id="GO:0046872">
    <property type="term" value="F:metal ion binding"/>
    <property type="evidence" value="ECO:0007669"/>
    <property type="project" value="UniProtKB-UniRule"/>
</dbReference>
<dbReference type="SMART" id="SM00382">
    <property type="entry name" value="AAA"/>
    <property type="match status" value="2"/>
</dbReference>
<organism evidence="4">
    <name type="scientific">Trypanosoma vivax (strain Y486)</name>
    <dbReference type="NCBI Taxonomy" id="1055687"/>
    <lineage>
        <taxon>Eukaryota</taxon>
        <taxon>Discoba</taxon>
        <taxon>Euglenozoa</taxon>
        <taxon>Kinetoplastea</taxon>
        <taxon>Metakinetoplastina</taxon>
        <taxon>Trypanosomatida</taxon>
        <taxon>Trypanosomatidae</taxon>
        <taxon>Trypanosoma</taxon>
        <taxon>Duttonella</taxon>
    </lineage>
</organism>
<keyword evidence="1" id="KW-0963">Cytoplasm</keyword>
<keyword evidence="1" id="KW-0813">Transport</keyword>